<feature type="chain" id="PRO_5043562063" description="WAP domain-containing protein" evidence="2">
    <location>
        <begin position="25"/>
        <end position="136"/>
    </location>
</feature>
<keyword evidence="5" id="KW-1185">Reference proteome</keyword>
<dbReference type="GO" id="GO:0030414">
    <property type="term" value="F:peptidase inhibitor activity"/>
    <property type="evidence" value="ECO:0007669"/>
    <property type="project" value="InterPro"/>
</dbReference>
<keyword evidence="2" id="KW-0732">Signal</keyword>
<feature type="domain" description="WAP" evidence="3">
    <location>
        <begin position="88"/>
        <end position="130"/>
    </location>
</feature>
<accession>A0AAV2R7D0</accession>
<sequence length="136" mass="14250">MKLMCLSLLAVMVAAMVGVQSADSLHSRYYNILASPADKGFWLPPGAPVDFISNAVAGSTGGSPGGTGAASGTAAGSSGSSANRIPTGSCPPIRTFCPSFLPTPKACVYDPQCFAYQKCCYDRCYRRRVCKTKYFG</sequence>
<evidence type="ECO:0000256" key="1">
    <source>
        <dbReference type="SAM" id="MobiDB-lite"/>
    </source>
</evidence>
<feature type="compositionally biased region" description="Low complexity" evidence="1">
    <location>
        <begin position="70"/>
        <end position="82"/>
    </location>
</feature>
<proteinExistence type="predicted"/>
<feature type="region of interest" description="Disordered" evidence="1">
    <location>
        <begin position="61"/>
        <end position="83"/>
    </location>
</feature>
<evidence type="ECO:0000313" key="5">
    <source>
        <dbReference type="Proteomes" id="UP001497623"/>
    </source>
</evidence>
<comment type="caution">
    <text evidence="4">The sequence shown here is derived from an EMBL/GenBank/DDBJ whole genome shotgun (WGS) entry which is preliminary data.</text>
</comment>
<organism evidence="4 5">
    <name type="scientific">Meganyctiphanes norvegica</name>
    <name type="common">Northern krill</name>
    <name type="synonym">Thysanopoda norvegica</name>
    <dbReference type="NCBI Taxonomy" id="48144"/>
    <lineage>
        <taxon>Eukaryota</taxon>
        <taxon>Metazoa</taxon>
        <taxon>Ecdysozoa</taxon>
        <taxon>Arthropoda</taxon>
        <taxon>Crustacea</taxon>
        <taxon>Multicrustacea</taxon>
        <taxon>Malacostraca</taxon>
        <taxon>Eumalacostraca</taxon>
        <taxon>Eucarida</taxon>
        <taxon>Euphausiacea</taxon>
        <taxon>Euphausiidae</taxon>
        <taxon>Meganyctiphanes</taxon>
    </lineage>
</organism>
<dbReference type="EMBL" id="CAXKWB010017672">
    <property type="protein sequence ID" value="CAL4119571.1"/>
    <property type="molecule type" value="Genomic_DNA"/>
</dbReference>
<dbReference type="Pfam" id="PF00095">
    <property type="entry name" value="WAP"/>
    <property type="match status" value="1"/>
</dbReference>
<dbReference type="SUPFAM" id="SSF57256">
    <property type="entry name" value="Elafin-like"/>
    <property type="match status" value="1"/>
</dbReference>
<protein>
    <recommendedName>
        <fullName evidence="3">WAP domain-containing protein</fullName>
    </recommendedName>
</protein>
<evidence type="ECO:0000313" key="4">
    <source>
        <dbReference type="EMBL" id="CAL4119571.1"/>
    </source>
</evidence>
<dbReference type="InterPro" id="IPR008197">
    <property type="entry name" value="WAP_dom"/>
</dbReference>
<evidence type="ECO:0000256" key="2">
    <source>
        <dbReference type="SAM" id="SignalP"/>
    </source>
</evidence>
<dbReference type="Proteomes" id="UP001497623">
    <property type="component" value="Unassembled WGS sequence"/>
</dbReference>
<feature type="signal peptide" evidence="2">
    <location>
        <begin position="1"/>
        <end position="24"/>
    </location>
</feature>
<dbReference type="Gene3D" id="4.10.75.10">
    <property type="entry name" value="Elafin-like"/>
    <property type="match status" value="1"/>
</dbReference>
<dbReference type="InterPro" id="IPR036645">
    <property type="entry name" value="Elafin-like_sf"/>
</dbReference>
<evidence type="ECO:0000259" key="3">
    <source>
        <dbReference type="Pfam" id="PF00095"/>
    </source>
</evidence>
<dbReference type="AlphaFoldDB" id="A0AAV2R7D0"/>
<dbReference type="GO" id="GO:0005576">
    <property type="term" value="C:extracellular region"/>
    <property type="evidence" value="ECO:0007669"/>
    <property type="project" value="InterPro"/>
</dbReference>
<reference evidence="4 5" key="1">
    <citation type="submission" date="2024-05" db="EMBL/GenBank/DDBJ databases">
        <authorList>
            <person name="Wallberg A."/>
        </authorList>
    </citation>
    <scope>NUCLEOTIDE SEQUENCE [LARGE SCALE GENOMIC DNA]</scope>
</reference>
<name>A0AAV2R7D0_MEGNR</name>
<gene>
    <name evidence="4" type="ORF">MNOR_LOCUS21710</name>
</gene>